<dbReference type="KEGG" id="pvi:Cvib_0076"/>
<dbReference type="EMBL" id="CP000607">
    <property type="protein sequence ID" value="ABP36103.1"/>
    <property type="molecule type" value="Genomic_DNA"/>
</dbReference>
<evidence type="ECO:0000256" key="1">
    <source>
        <dbReference type="SAM" id="MobiDB-lite"/>
    </source>
</evidence>
<dbReference type="AlphaFoldDB" id="A4SC94"/>
<evidence type="ECO:0000313" key="2">
    <source>
        <dbReference type="EMBL" id="ABP36103.1"/>
    </source>
</evidence>
<reference evidence="2" key="1">
    <citation type="submission" date="2007-03" db="EMBL/GenBank/DDBJ databases">
        <title>Complete sequence of Prosthecochloris vibrioformis DSM 265.</title>
        <authorList>
            <consortium name="US DOE Joint Genome Institute"/>
            <person name="Copeland A."/>
            <person name="Lucas S."/>
            <person name="Lapidus A."/>
            <person name="Barry K."/>
            <person name="Detter J.C."/>
            <person name="Glavina del Rio T."/>
            <person name="Hammon N."/>
            <person name="Israni S."/>
            <person name="Pitluck S."/>
            <person name="Schmutz J."/>
            <person name="Larimer F."/>
            <person name="Land M."/>
            <person name="Hauser L."/>
            <person name="Mikhailova N."/>
            <person name="Li T."/>
            <person name="Overmann J."/>
            <person name="Schuster S.C."/>
            <person name="Bryant D.A."/>
            <person name="Richardson P."/>
        </authorList>
    </citation>
    <scope>NUCLEOTIDE SEQUENCE [LARGE SCALE GENOMIC DNA]</scope>
    <source>
        <strain evidence="2">DSM 265</strain>
    </source>
</reference>
<accession>A4SC94</accession>
<dbReference type="OrthoDB" id="9813438at2"/>
<dbReference type="HOGENOM" id="CLU_358536_0_0_10"/>
<dbReference type="SUPFAM" id="SSF55874">
    <property type="entry name" value="ATPase domain of HSP90 chaperone/DNA topoisomerase II/histidine kinase"/>
    <property type="match status" value="1"/>
</dbReference>
<organism evidence="2">
    <name type="scientific">Chlorobium phaeovibrioides (strain DSM 265 / 1930)</name>
    <name type="common">Prosthecochloris vibrioformis (strain DSM 265)</name>
    <dbReference type="NCBI Taxonomy" id="290318"/>
    <lineage>
        <taxon>Bacteria</taxon>
        <taxon>Pseudomonadati</taxon>
        <taxon>Chlorobiota</taxon>
        <taxon>Chlorobiia</taxon>
        <taxon>Chlorobiales</taxon>
        <taxon>Chlorobiaceae</taxon>
        <taxon>Chlorobium/Pelodictyon group</taxon>
        <taxon>Chlorobium</taxon>
    </lineage>
</organism>
<name>A4SC94_CHLPM</name>
<feature type="region of interest" description="Disordered" evidence="1">
    <location>
        <begin position="482"/>
        <end position="515"/>
    </location>
</feature>
<evidence type="ECO:0008006" key="3">
    <source>
        <dbReference type="Google" id="ProtNLM"/>
    </source>
</evidence>
<sequence length="772" mass="86276">MATIDITPSPRVLRMLGQIDFQPWQCLAELVDNSIDAFIEQVSEGIPAINPRIDVQLPTESQLQSGEGVITIKDNASGMMPDDLKNAVRAGYSGNDPVEKMGLFGMGFNISTARMGRRTEVWTTMAEDPVWTGIIIDFDCLERQKTFQAPMETRKKSASEIAEGLHGTEIRITHLEADRVRPLTRGIGKRKTRDKLGKIYGRVMDRLGIDINYDGDRIAPYKHCAWDSTRSVETQAFGRVPTRLDIDVTLDPKRFCTTCWVWLQDGDDICPSCGLTENVIERERRLKGWIGIQRYFDKEHFGIDLIRNGRIIEELDKSFFTFIDDNSEKMLEYPIDATHWGGRIIGELEIDFVRVSHQKDAFDKLDPEWKKVVEIVRGKSPLQPKVAERMGLGRNESPLARLFAGYRKGYAGIKDLVPGLPDGSGLNAGLVKEYVEKFYSGDTAYQRDEKWYELVLQAEKGKRGYSAGAKDAAGDFPIAVQETTQEQPERPVGGPISEPEKATTPAPKNEAEMDNELSGPYSLNELPGDIIVKVEAYRHKKDINGKPFAIQPNGYEFRFDFNPQSAFFEEGMELPADCLLIDLAQHFLSLSGQSPRTHPVSSLCRILRGKYFPSTCGDLASSAAAASTMISELRRHFDDNLPDAAPIDAALIPSTQLDQINRSALKAEGLAPQDVAALIEDGKFSRFVASDFVIDLVRLWPGVATDGSFFSSPYASLPDDLKELTLNELSDALHDIHWLMDEAVSAVSKDAAWRLRYAKALASLKLLQFKRI</sequence>
<dbReference type="Pfam" id="PF13589">
    <property type="entry name" value="HATPase_c_3"/>
    <property type="match status" value="1"/>
</dbReference>
<dbReference type="Gene3D" id="3.30.565.10">
    <property type="entry name" value="Histidine kinase-like ATPase, C-terminal domain"/>
    <property type="match status" value="1"/>
</dbReference>
<dbReference type="eggNOG" id="COG0323">
    <property type="taxonomic scope" value="Bacteria"/>
</dbReference>
<dbReference type="STRING" id="290318.Cvib_0076"/>
<gene>
    <name evidence="2" type="ordered locus">Cvib_0076</name>
</gene>
<proteinExistence type="predicted"/>
<protein>
    <recommendedName>
        <fullName evidence="3">ATP-binding protein</fullName>
    </recommendedName>
</protein>
<dbReference type="InterPro" id="IPR036890">
    <property type="entry name" value="HATPase_C_sf"/>
</dbReference>